<gene>
    <name evidence="1" type="ORF">H7I41_27815</name>
</gene>
<reference evidence="1" key="2">
    <citation type="journal article" date="2022" name="BMC Genomics">
        <title>Comparative genome analysis of mycobacteria focusing on tRNA and non-coding RNA.</title>
        <authorList>
            <person name="Behra P.R.K."/>
            <person name="Pettersson B.M.F."/>
            <person name="Ramesh M."/>
            <person name="Das S."/>
            <person name="Dasgupta S."/>
            <person name="Kirsebom L.A."/>
        </authorList>
    </citation>
    <scope>NUCLEOTIDE SEQUENCE</scope>
    <source>
        <strain evidence="1">DSM 44615</strain>
    </source>
</reference>
<name>A0A9X2YSV3_9MYCO</name>
<accession>A0A9X2YSV3</accession>
<comment type="caution">
    <text evidence="1">The sequence shown here is derived from an EMBL/GenBank/DDBJ whole genome shotgun (WGS) entry which is preliminary data.</text>
</comment>
<keyword evidence="2" id="KW-1185">Reference proteome</keyword>
<sequence length="398" mass="42628">MAPEALEVSIDGMRDSASGLATIAKWLWFDHAGGEVSEAAGGMSGFATASALTEVGESLTGQAKSLGNDVSDFSDKLYLAASKYQDGDIEAAENIDFAGPEEPPAEDPNATPEQKLPAYEQALRDAGLLTGPVEKGSKYEQWLRNAAENGVPPETIVDIARTHDIDPQDFDVFDGMQEVKDADGKSFFIIPPGTSPADIKKATMMTYVLNAGTDYGKAAAGDDGIAGTSDDVQNDFEEVPYSADEIQRIIDRQNENDRSYLVAAGLPYTGAAVATTPNGMLMSMGGKPTDYAAFQAGTTYGDIFAVNINDLKNPQETMRDMIESGHEWGAGATPGSAREGTLDLDRILHHEERHSQQWADKGTLLMGIDYGTGYYMDQHGMTNPLEEDAGLHDGGYTR</sequence>
<dbReference type="RefSeq" id="WP_264015904.1">
    <property type="nucleotide sequence ID" value="NZ_JACKSJ010000250.1"/>
</dbReference>
<dbReference type="AlphaFoldDB" id="A0A9X2YSV3"/>
<organism evidence="1 2">
    <name type="scientific">[Mycobacterium] manitobense</name>
    <dbReference type="NCBI Taxonomy" id="190147"/>
    <lineage>
        <taxon>Bacteria</taxon>
        <taxon>Bacillati</taxon>
        <taxon>Actinomycetota</taxon>
        <taxon>Actinomycetes</taxon>
        <taxon>Mycobacteriales</taxon>
        <taxon>Mycobacteriaceae</taxon>
        <taxon>Mycolicibacterium</taxon>
    </lineage>
</organism>
<evidence type="ECO:0000313" key="2">
    <source>
        <dbReference type="Proteomes" id="UP001140293"/>
    </source>
</evidence>
<reference evidence="1" key="1">
    <citation type="submission" date="2020-07" db="EMBL/GenBank/DDBJ databases">
        <authorList>
            <person name="Pettersson B.M.F."/>
            <person name="Behra P.R.K."/>
            <person name="Ramesh M."/>
            <person name="Das S."/>
            <person name="Dasgupta S."/>
            <person name="Kirsebom L.A."/>
        </authorList>
    </citation>
    <scope>NUCLEOTIDE SEQUENCE</scope>
    <source>
        <strain evidence="1">DSM 44615</strain>
    </source>
</reference>
<evidence type="ECO:0000313" key="1">
    <source>
        <dbReference type="EMBL" id="MCV7173735.1"/>
    </source>
</evidence>
<protein>
    <submittedName>
        <fullName evidence="1">ESX-1 secretion-associated protein</fullName>
    </submittedName>
</protein>
<proteinExistence type="predicted"/>
<dbReference type="Proteomes" id="UP001140293">
    <property type="component" value="Unassembled WGS sequence"/>
</dbReference>
<dbReference type="Pfam" id="PF10824">
    <property type="entry name" value="T7SS_ESX_EspC"/>
    <property type="match status" value="1"/>
</dbReference>
<dbReference type="InterPro" id="IPR022536">
    <property type="entry name" value="EspC"/>
</dbReference>
<dbReference type="GO" id="GO:0009306">
    <property type="term" value="P:protein secretion"/>
    <property type="evidence" value="ECO:0007669"/>
    <property type="project" value="InterPro"/>
</dbReference>
<dbReference type="EMBL" id="JACKSJ010000250">
    <property type="protein sequence ID" value="MCV7173735.1"/>
    <property type="molecule type" value="Genomic_DNA"/>
</dbReference>